<sequence length="310" mass="36483">MADEETLDEINKLPESLLVQIISLLPIKDAFKTSLVSKKWQHLWTCTDNVVLLCNKHSEAENFVSFVDYAFAQRSSSKIRKFYLDFWSIARYSFNVKQWLTYVIENQVEDIKLESVFSDMYTLPQVLYTCSSLRTLSLSDCAFDLRAVISWKSLKKLKLEHVKLYNEVIVKLLSGCPALESLELSLFHSFRRLEINNPNLKILKLKDIWPEYEEGDHTLEIVAPYIQHLEISSDIDDFKCRLVDVSSLVTAEITFDIRCESDIQDDYEYGEFDKCCNYHRAFWMLVQDYLHKLRHVTELTIGTWFVEVYY</sequence>
<dbReference type="InterPro" id="IPR036047">
    <property type="entry name" value="F-box-like_dom_sf"/>
</dbReference>
<dbReference type="SUPFAM" id="SSF52047">
    <property type="entry name" value="RNI-like"/>
    <property type="match status" value="1"/>
</dbReference>
<dbReference type="InterPro" id="IPR055411">
    <property type="entry name" value="LRR_FXL15/At3g58940/PEG3-like"/>
</dbReference>
<keyword evidence="3" id="KW-1185">Reference proteome</keyword>
<dbReference type="PANTHER" id="PTHR31639">
    <property type="entry name" value="F-BOX PROTEIN-LIKE"/>
    <property type="match status" value="1"/>
</dbReference>
<evidence type="ECO:0000313" key="2">
    <source>
        <dbReference type="EMBL" id="KAK4716022.1"/>
    </source>
</evidence>
<dbReference type="CDD" id="cd22160">
    <property type="entry name" value="F-box_AtFBL13-like"/>
    <property type="match status" value="1"/>
</dbReference>
<organism evidence="2 3">
    <name type="scientific">Solanum pinnatisectum</name>
    <name type="common">tansyleaf nightshade</name>
    <dbReference type="NCBI Taxonomy" id="50273"/>
    <lineage>
        <taxon>Eukaryota</taxon>
        <taxon>Viridiplantae</taxon>
        <taxon>Streptophyta</taxon>
        <taxon>Embryophyta</taxon>
        <taxon>Tracheophyta</taxon>
        <taxon>Spermatophyta</taxon>
        <taxon>Magnoliopsida</taxon>
        <taxon>eudicotyledons</taxon>
        <taxon>Gunneridae</taxon>
        <taxon>Pentapetalae</taxon>
        <taxon>asterids</taxon>
        <taxon>lamiids</taxon>
        <taxon>Solanales</taxon>
        <taxon>Solanaceae</taxon>
        <taxon>Solanoideae</taxon>
        <taxon>Solaneae</taxon>
        <taxon>Solanum</taxon>
    </lineage>
</organism>
<dbReference type="EMBL" id="JAWPEI010000009">
    <property type="protein sequence ID" value="KAK4716022.1"/>
    <property type="molecule type" value="Genomic_DNA"/>
</dbReference>
<dbReference type="Proteomes" id="UP001311915">
    <property type="component" value="Unassembled WGS sequence"/>
</dbReference>
<dbReference type="SUPFAM" id="SSF81383">
    <property type="entry name" value="F-box domain"/>
    <property type="match status" value="1"/>
</dbReference>
<comment type="caution">
    <text evidence="2">The sequence shown here is derived from an EMBL/GenBank/DDBJ whole genome shotgun (WGS) entry which is preliminary data.</text>
</comment>
<dbReference type="PANTHER" id="PTHR31639:SF307">
    <property type="entry name" value="F-BOX_LRR-REPEAT PROTEIN 25-LIKE"/>
    <property type="match status" value="1"/>
</dbReference>
<gene>
    <name evidence="2" type="ORF">R3W88_014360</name>
</gene>
<evidence type="ECO:0000259" key="1">
    <source>
        <dbReference type="PROSITE" id="PS50181"/>
    </source>
</evidence>
<proteinExistence type="predicted"/>
<feature type="domain" description="F-box" evidence="1">
    <location>
        <begin position="7"/>
        <end position="43"/>
    </location>
</feature>
<dbReference type="InterPro" id="IPR053781">
    <property type="entry name" value="F-box_AtFBL13-like"/>
</dbReference>
<dbReference type="InterPro" id="IPR001810">
    <property type="entry name" value="F-box_dom"/>
</dbReference>
<dbReference type="Pfam" id="PF24758">
    <property type="entry name" value="LRR_At5g56370"/>
    <property type="match status" value="1"/>
</dbReference>
<dbReference type="InterPro" id="IPR032675">
    <property type="entry name" value="LRR_dom_sf"/>
</dbReference>
<accession>A0AAV9KVU0</accession>
<name>A0AAV9KVU0_9SOLN</name>
<protein>
    <recommendedName>
        <fullName evidence="1">F-box domain-containing protein</fullName>
    </recommendedName>
</protein>
<dbReference type="AlphaFoldDB" id="A0AAV9KVU0"/>
<reference evidence="2 3" key="1">
    <citation type="submission" date="2023-10" db="EMBL/GenBank/DDBJ databases">
        <title>Genome-Wide Identification Analysis in wild type Solanum Pinnatisectum Reveals Some Genes Defensing Phytophthora Infestans.</title>
        <authorList>
            <person name="Sun C."/>
        </authorList>
    </citation>
    <scope>NUCLEOTIDE SEQUENCE [LARGE SCALE GENOMIC DNA]</scope>
    <source>
        <strain evidence="2">LQN</strain>
        <tissue evidence="2">Leaf</tissue>
    </source>
</reference>
<dbReference type="Gene3D" id="1.20.1280.50">
    <property type="match status" value="1"/>
</dbReference>
<dbReference type="PROSITE" id="PS50181">
    <property type="entry name" value="FBOX"/>
    <property type="match status" value="1"/>
</dbReference>
<dbReference type="Pfam" id="PF00646">
    <property type="entry name" value="F-box"/>
    <property type="match status" value="1"/>
</dbReference>
<evidence type="ECO:0000313" key="3">
    <source>
        <dbReference type="Proteomes" id="UP001311915"/>
    </source>
</evidence>
<dbReference type="Gene3D" id="3.80.10.10">
    <property type="entry name" value="Ribonuclease Inhibitor"/>
    <property type="match status" value="1"/>
</dbReference>
<dbReference type="SMART" id="SM00256">
    <property type="entry name" value="FBOX"/>
    <property type="match status" value="1"/>
</dbReference>